<dbReference type="EMBL" id="AP004611">
    <property type="protein sequence ID" value="BAC05637.1"/>
    <property type="molecule type" value="Genomic_DNA"/>
</dbReference>
<evidence type="ECO:0000313" key="2">
    <source>
        <dbReference type="EMBL" id="BAC05637.1"/>
    </source>
</evidence>
<feature type="region of interest" description="Disordered" evidence="1">
    <location>
        <begin position="27"/>
        <end position="70"/>
    </location>
</feature>
<accession>Q7EZQ0</accession>
<feature type="region of interest" description="Disordered" evidence="1">
    <location>
        <begin position="244"/>
        <end position="294"/>
    </location>
</feature>
<feature type="region of interest" description="Disordered" evidence="1">
    <location>
        <begin position="196"/>
        <end position="220"/>
    </location>
</feature>
<reference evidence="2" key="1">
    <citation type="journal article" date="2002" name="Nature">
        <title>The genome sequence and structure of rice chromosome 1.</title>
        <authorList>
            <person name="Sasaki T."/>
            <person name="Matsumoto T."/>
            <person name="Yamamoto K."/>
            <person name="Sakata K."/>
            <person name="Baba T."/>
            <person name="Katayose Y."/>
            <person name="Wu J."/>
            <person name="Niimura Y."/>
            <person name="Cheng Z."/>
            <person name="Nagamura Y."/>
            <person name="Antonio B.A."/>
            <person name="Kanamori H."/>
            <person name="Hosokawa S."/>
            <person name="Masukawa M."/>
            <person name="Arikawa K."/>
            <person name="Chiden Y."/>
            <person name="Hayashi M."/>
            <person name="Okamoto M."/>
            <person name="Ando T."/>
            <person name="Aoki H."/>
            <person name="Arita K."/>
            <person name="Hamada M."/>
            <person name="Harada C."/>
            <person name="Hijishita S."/>
            <person name="Honda M."/>
            <person name="Ichikawa Y."/>
            <person name="Idonuma A."/>
            <person name="Iijima M."/>
            <person name="Ikeda M."/>
            <person name="Ikeno M."/>
            <person name="Itoh S."/>
            <person name="Itoh T."/>
            <person name="Itoh Y."/>
            <person name="Itoh Y."/>
            <person name="Iwabuchi A."/>
            <person name="Kamiya K."/>
            <person name="Karasawa W."/>
            <person name="Katagiri S."/>
            <person name="Kikuta A."/>
            <person name="Kobayashi N."/>
            <person name="Kono I."/>
            <person name="Machita K."/>
            <person name="Maehara T."/>
            <person name="Mizuno H."/>
            <person name="Mizubayashi T."/>
            <person name="Mukai Y."/>
            <person name="Nagasaki H."/>
            <person name="Nakashima M."/>
            <person name="Nakama Y."/>
            <person name="Nakamichi Y."/>
            <person name="Nakamura M."/>
            <person name="Namiki N."/>
            <person name="Negishi M."/>
            <person name="Ohta I."/>
            <person name="Ono N."/>
            <person name="Saji S."/>
            <person name="Sakai K."/>
            <person name="Shibata M."/>
            <person name="Shimokawa T."/>
            <person name="Shomura A."/>
            <person name="Song J."/>
            <person name="Takazaki Y."/>
            <person name="Terasawa K."/>
            <person name="Tsuji K."/>
            <person name="Waki K."/>
            <person name="Yamagata H."/>
            <person name="Yamane H."/>
            <person name="Yoshiki S."/>
            <person name="Yoshihara R."/>
            <person name="Yukawa K."/>
            <person name="Zhong H."/>
            <person name="Iwama H."/>
            <person name="Endo T."/>
            <person name="Ito H."/>
            <person name="Hahn J.H."/>
            <person name="Kim H.I."/>
            <person name="Eun M.Y."/>
            <person name="Yano M."/>
            <person name="Jiang J."/>
            <person name="Gojobori T."/>
        </authorList>
    </citation>
    <scope>NUCLEOTIDE SEQUENCE</scope>
</reference>
<sequence length="321" mass="34903">MGHPCLRTGTARPDSWWAVPGREVQPIGRHGLARSAYRQPPRGGGGEGHREERRPASLGGRGREKRPEEVWTVPDDCSTDCRNLSTFFQLPLHLSRSSPRVAGQGPWPRVPHRAEHETCGLKPREVPGGEAAGGYFSMAGYSRGHRLGVTGRRSLLPNCREPRLATLRPCLHIATAAFDFGRTALDRNKFTYCPRSEEGAAGARSTASRSERRETSSMVDGTEVGAALPVVRRRRIWPPRGPVVADLASPRPGGGGSGLPEARRRWIRPPRAPELLSRPRPRAAAHSRVPPPTPELAAAFAAHSVEGEGVGRGREGCFLQP</sequence>
<protein>
    <submittedName>
        <fullName evidence="2">OJ1005_B10.1 protein</fullName>
    </submittedName>
</protein>
<proteinExistence type="predicted"/>
<gene>
    <name evidence="2" type="primary">OJ1005_B10.1</name>
</gene>
<feature type="compositionally biased region" description="Basic and acidic residues" evidence="1">
    <location>
        <begin position="47"/>
        <end position="69"/>
    </location>
</feature>
<organism evidence="2">
    <name type="scientific">Oryza sativa subsp. japonica</name>
    <name type="common">Rice</name>
    <dbReference type="NCBI Taxonomy" id="39947"/>
    <lineage>
        <taxon>Eukaryota</taxon>
        <taxon>Viridiplantae</taxon>
        <taxon>Streptophyta</taxon>
        <taxon>Embryophyta</taxon>
        <taxon>Tracheophyta</taxon>
        <taxon>Spermatophyta</taxon>
        <taxon>Magnoliopsida</taxon>
        <taxon>Liliopsida</taxon>
        <taxon>Poales</taxon>
        <taxon>Poaceae</taxon>
        <taxon>BOP clade</taxon>
        <taxon>Oryzoideae</taxon>
        <taxon>Oryzeae</taxon>
        <taxon>Oryzinae</taxon>
        <taxon>Oryza</taxon>
        <taxon>Oryza sativa</taxon>
    </lineage>
</organism>
<name>Q7EZQ0_ORYSJ</name>
<dbReference type="AlphaFoldDB" id="Q7EZQ0"/>
<feature type="compositionally biased region" description="Low complexity" evidence="1">
    <location>
        <begin position="199"/>
        <end position="208"/>
    </location>
</feature>
<evidence type="ECO:0000256" key="1">
    <source>
        <dbReference type="SAM" id="MobiDB-lite"/>
    </source>
</evidence>